<comment type="pathway">
    <text evidence="2">Cell wall biogenesis; peptidoglycan biosynthesis.</text>
</comment>
<dbReference type="Pfam" id="PF07943">
    <property type="entry name" value="PBP5_C"/>
    <property type="match status" value="1"/>
</dbReference>
<dbReference type="Pfam" id="PF00768">
    <property type="entry name" value="Peptidase_S11"/>
    <property type="match status" value="1"/>
</dbReference>
<keyword evidence="8" id="KW-0378">Hydrolase</keyword>
<evidence type="ECO:0000256" key="2">
    <source>
        <dbReference type="ARBA" id="ARBA00004752"/>
    </source>
</evidence>
<evidence type="ECO:0000256" key="6">
    <source>
        <dbReference type="ARBA" id="ARBA00022670"/>
    </source>
</evidence>
<dbReference type="SMART" id="SM00936">
    <property type="entry name" value="PBP5_C"/>
    <property type="match status" value="1"/>
</dbReference>
<keyword evidence="15" id="KW-1133">Transmembrane helix</keyword>
<comment type="function">
    <text evidence="1">Removes C-terminal D-alanyl residues from sugar-peptide cell wall precursors.</text>
</comment>
<keyword evidence="5 17" id="KW-0121">Carboxypeptidase</keyword>
<comment type="catalytic activity">
    <reaction evidence="12">
        <text>Preferential cleavage: (Ac)2-L-Lys-D-Ala-|-D-Ala. Also transpeptidation of peptidyl-alanyl moieties that are N-acyl substituents of D-alanine.</text>
        <dbReference type="EC" id="3.4.16.4"/>
    </reaction>
</comment>
<dbReference type="InterPro" id="IPR012338">
    <property type="entry name" value="Beta-lactam/transpept-like"/>
</dbReference>
<evidence type="ECO:0000256" key="11">
    <source>
        <dbReference type="ARBA" id="ARBA00023316"/>
    </source>
</evidence>
<evidence type="ECO:0000256" key="7">
    <source>
        <dbReference type="ARBA" id="ARBA00022729"/>
    </source>
</evidence>
<comment type="similarity">
    <text evidence="3 13">Belongs to the peptidase S11 family.</text>
</comment>
<evidence type="ECO:0000256" key="9">
    <source>
        <dbReference type="ARBA" id="ARBA00022960"/>
    </source>
</evidence>
<dbReference type="EC" id="3.4.16.4" evidence="4"/>
<dbReference type="PANTHER" id="PTHR21581:SF6">
    <property type="entry name" value="TRAFFICKING PROTEIN PARTICLE COMPLEX SUBUNIT 12"/>
    <property type="match status" value="1"/>
</dbReference>
<dbReference type="Proteomes" id="UP000713904">
    <property type="component" value="Unassembled WGS sequence"/>
</dbReference>
<keyword evidence="10" id="KW-0573">Peptidoglycan synthesis</keyword>
<protein>
    <recommendedName>
        <fullName evidence="4">serine-type D-Ala-D-Ala carboxypeptidase</fullName>
        <ecNumber evidence="4">3.4.16.4</ecNumber>
    </recommendedName>
</protein>
<comment type="caution">
    <text evidence="17">The sequence shown here is derived from an EMBL/GenBank/DDBJ whole genome shotgun (WGS) entry which is preliminary data.</text>
</comment>
<feature type="compositionally biased region" description="Basic residues" evidence="14">
    <location>
        <begin position="398"/>
        <end position="409"/>
    </location>
</feature>
<evidence type="ECO:0000313" key="17">
    <source>
        <dbReference type="EMBL" id="MBC2576058.1"/>
    </source>
</evidence>
<dbReference type="RefSeq" id="WP_185624064.1">
    <property type="nucleotide sequence ID" value="NZ_JABGBW010000002.1"/>
</dbReference>
<proteinExistence type="inferred from homology"/>
<keyword evidence="6" id="KW-0645">Protease</keyword>
<keyword evidence="15" id="KW-0812">Transmembrane</keyword>
<dbReference type="InterPro" id="IPR015956">
    <property type="entry name" value="Peniciliin-bd_prot_C_sf"/>
</dbReference>
<dbReference type="EMBL" id="JABGBW010000002">
    <property type="protein sequence ID" value="MBC2576058.1"/>
    <property type="molecule type" value="Genomic_DNA"/>
</dbReference>
<reference evidence="17 18" key="1">
    <citation type="submission" date="2020-05" db="EMBL/GenBank/DDBJ databases">
        <title>Draft genome of xy-202 and genomic insight in genome of the genus Peptostreptococcus.</title>
        <authorList>
            <person name="Zhang Z."/>
        </authorList>
    </citation>
    <scope>NUCLEOTIDE SEQUENCE [LARGE SCALE GENOMIC DNA]</scope>
    <source>
        <strain evidence="17 18">DSM 27025</strain>
    </source>
</reference>
<dbReference type="InterPro" id="IPR018044">
    <property type="entry name" value="Peptidase_S11"/>
</dbReference>
<evidence type="ECO:0000256" key="1">
    <source>
        <dbReference type="ARBA" id="ARBA00003217"/>
    </source>
</evidence>
<dbReference type="PANTHER" id="PTHR21581">
    <property type="entry name" value="D-ALANYL-D-ALANINE CARBOXYPEPTIDASE"/>
    <property type="match status" value="1"/>
</dbReference>
<keyword evidence="18" id="KW-1185">Reference proteome</keyword>
<evidence type="ECO:0000256" key="13">
    <source>
        <dbReference type="RuleBase" id="RU004016"/>
    </source>
</evidence>
<accession>A0ABR6TKX2</accession>
<dbReference type="GO" id="GO:0004180">
    <property type="term" value="F:carboxypeptidase activity"/>
    <property type="evidence" value="ECO:0007669"/>
    <property type="project" value="UniProtKB-KW"/>
</dbReference>
<dbReference type="InterPro" id="IPR012907">
    <property type="entry name" value="Peptidase_S11_C"/>
</dbReference>
<evidence type="ECO:0000259" key="16">
    <source>
        <dbReference type="SMART" id="SM00936"/>
    </source>
</evidence>
<evidence type="ECO:0000256" key="12">
    <source>
        <dbReference type="ARBA" id="ARBA00034000"/>
    </source>
</evidence>
<gene>
    <name evidence="17" type="ORF">HLB29_05100</name>
</gene>
<dbReference type="InterPro" id="IPR001967">
    <property type="entry name" value="Peptidase_S11_N"/>
</dbReference>
<sequence length="537" mass="60547">MKKIISKFSALILSFTIISSSIVGVYADEKQDLDSLNSKYIVLMDYNSGEILYEKNSRKKIYPASTTKIWTAFCVLEKANNLNEIIEVKDMPQIEGTSMYLENGEKFTVYQLLESLLIHSSNDVAFLLAKHFGDGNEKKFIDFMNEEAAKYGANNTHFNNPHGLPDENHYTTAIDMTTLSRVAYSNDIIKKIVAMKSVNFKANDIYKFERTLINSNKFLTSNNKIDYKGKSIPIKYDIVDGIKTGFTDDAGNCLVSTGQKNGVRLISGVFFAPAGSLYHDSRTILDYGFDNFKTITVFKKNDMHGEKSIRFSKPGKIKYKMSSDFSVTVFNNEKFNKKDYSKKYNFDRLSLPINKGDVIGTVNIYKKNNMISSIALVSENDAQSYFDYILSFTPFAKNKPKKNEKKKSGKKSDKNNKKQKNNNNSKRIKNKISSGGENIKSEANKSAQGLLGILHEIKAMFSGLFTKNGLKNIENTNLYKFLDKKISNSISFIPSKLIIIGVPVIILILILLLIIGIIKDSIKKKSLNKAKGKNDNL</sequence>
<evidence type="ECO:0000256" key="3">
    <source>
        <dbReference type="ARBA" id="ARBA00007164"/>
    </source>
</evidence>
<dbReference type="SUPFAM" id="SSF56601">
    <property type="entry name" value="beta-lactamase/transpeptidase-like"/>
    <property type="match status" value="1"/>
</dbReference>
<dbReference type="Gene3D" id="2.60.410.10">
    <property type="entry name" value="D-Ala-D-Ala carboxypeptidase, C-terminal domain"/>
    <property type="match status" value="1"/>
</dbReference>
<feature type="transmembrane region" description="Helical" evidence="15">
    <location>
        <begin position="497"/>
        <end position="518"/>
    </location>
</feature>
<evidence type="ECO:0000313" key="18">
    <source>
        <dbReference type="Proteomes" id="UP000713904"/>
    </source>
</evidence>
<evidence type="ECO:0000256" key="10">
    <source>
        <dbReference type="ARBA" id="ARBA00022984"/>
    </source>
</evidence>
<evidence type="ECO:0000256" key="15">
    <source>
        <dbReference type="SAM" id="Phobius"/>
    </source>
</evidence>
<organism evidence="17 18">
    <name type="scientific">Peptostreptococcus canis</name>
    <dbReference type="NCBI Taxonomy" id="1159213"/>
    <lineage>
        <taxon>Bacteria</taxon>
        <taxon>Bacillati</taxon>
        <taxon>Bacillota</taxon>
        <taxon>Clostridia</taxon>
        <taxon>Peptostreptococcales</taxon>
        <taxon>Peptostreptococcaceae</taxon>
        <taxon>Peptostreptococcus</taxon>
    </lineage>
</organism>
<keyword evidence="15" id="KW-0472">Membrane</keyword>
<feature type="region of interest" description="Disordered" evidence="14">
    <location>
        <begin position="398"/>
        <end position="439"/>
    </location>
</feature>
<evidence type="ECO:0000256" key="14">
    <source>
        <dbReference type="SAM" id="MobiDB-lite"/>
    </source>
</evidence>
<evidence type="ECO:0000256" key="8">
    <source>
        <dbReference type="ARBA" id="ARBA00022801"/>
    </source>
</evidence>
<evidence type="ECO:0000256" key="5">
    <source>
        <dbReference type="ARBA" id="ARBA00022645"/>
    </source>
</evidence>
<dbReference type="InterPro" id="IPR037167">
    <property type="entry name" value="Peptidase_S11_C_sf"/>
</dbReference>
<keyword evidence="7" id="KW-0732">Signal</keyword>
<evidence type="ECO:0000256" key="4">
    <source>
        <dbReference type="ARBA" id="ARBA00012448"/>
    </source>
</evidence>
<dbReference type="PRINTS" id="PR00725">
    <property type="entry name" value="DADACBPTASE1"/>
</dbReference>
<feature type="domain" description="Peptidase S11 D-Ala-D-Ala carboxypeptidase A C-terminal" evidence="16">
    <location>
        <begin position="292"/>
        <end position="384"/>
    </location>
</feature>
<keyword evidence="11" id="KW-0961">Cell wall biogenesis/degradation</keyword>
<keyword evidence="9" id="KW-0133">Cell shape</keyword>
<name>A0ABR6TKX2_9FIRM</name>
<dbReference type="Gene3D" id="3.40.710.10">
    <property type="entry name" value="DD-peptidase/beta-lactamase superfamily"/>
    <property type="match status" value="1"/>
</dbReference>
<dbReference type="SUPFAM" id="SSF69189">
    <property type="entry name" value="Penicillin-binding protein associated domain"/>
    <property type="match status" value="1"/>
</dbReference>